<organism evidence="3 4">
    <name type="scientific">Roseibium aggregatum</name>
    <dbReference type="NCBI Taxonomy" id="187304"/>
    <lineage>
        <taxon>Bacteria</taxon>
        <taxon>Pseudomonadati</taxon>
        <taxon>Pseudomonadota</taxon>
        <taxon>Alphaproteobacteria</taxon>
        <taxon>Hyphomicrobiales</taxon>
        <taxon>Stappiaceae</taxon>
        <taxon>Roseibium</taxon>
    </lineage>
</organism>
<dbReference type="RefSeq" id="WP_207142754.1">
    <property type="nucleotide sequence ID" value="NZ_JAEKJZ010000005.1"/>
</dbReference>
<evidence type="ECO:0000313" key="4">
    <source>
        <dbReference type="Proteomes" id="UP000664096"/>
    </source>
</evidence>
<evidence type="ECO:0000256" key="2">
    <source>
        <dbReference type="SAM" id="SignalP"/>
    </source>
</evidence>
<dbReference type="AlphaFoldDB" id="A0A939EJN9"/>
<evidence type="ECO:0000256" key="1">
    <source>
        <dbReference type="SAM" id="Phobius"/>
    </source>
</evidence>
<gene>
    <name evidence="3" type="ORF">JF539_21320</name>
</gene>
<feature type="chain" id="PRO_5037420199" evidence="2">
    <location>
        <begin position="24"/>
        <end position="201"/>
    </location>
</feature>
<keyword evidence="2" id="KW-0732">Signal</keyword>
<feature type="signal peptide" evidence="2">
    <location>
        <begin position="1"/>
        <end position="23"/>
    </location>
</feature>
<dbReference type="EMBL" id="JAEKJZ010000005">
    <property type="protein sequence ID" value="MBN9672909.1"/>
    <property type="molecule type" value="Genomic_DNA"/>
</dbReference>
<accession>A0A939EJN9</accession>
<reference evidence="3" key="1">
    <citation type="submission" date="2020-12" db="EMBL/GenBank/DDBJ databases">
        <title>Oil enriched cultivation method for isolating marine PHA-producing bacteria.</title>
        <authorList>
            <person name="Zheng W."/>
            <person name="Yu S."/>
            <person name="Huang Y."/>
        </authorList>
    </citation>
    <scope>NUCLEOTIDE SEQUENCE</scope>
    <source>
        <strain evidence="3">SY-2-12</strain>
    </source>
</reference>
<evidence type="ECO:0000313" key="3">
    <source>
        <dbReference type="EMBL" id="MBN9672909.1"/>
    </source>
</evidence>
<keyword evidence="1" id="KW-0812">Transmembrane</keyword>
<dbReference type="NCBIfam" id="TIGR03370">
    <property type="entry name" value="VPLPA-CTERM"/>
    <property type="match status" value="1"/>
</dbReference>
<proteinExistence type="predicted"/>
<name>A0A939EJN9_9HYPH</name>
<dbReference type="InterPro" id="IPR022472">
    <property type="entry name" value="VPLPA-CTERM"/>
</dbReference>
<comment type="caution">
    <text evidence="3">The sequence shown here is derived from an EMBL/GenBank/DDBJ whole genome shotgun (WGS) entry which is preliminary data.</text>
</comment>
<keyword evidence="1" id="KW-0472">Membrane</keyword>
<sequence length="201" mass="20359">MKFLKVAGMAAAVMLAASAAANAMSVTATQLSMADLDGIDPVANISATGGVNFFQTLTGNQFTGGSLTARTPWEGSKHEDNGVYSSVQAGGSAVFEFAELQTGLSMIWGSPDTYNDLVLTFIVGGAETSILASTLGVTLGSGAALLEIAGVSFDSLVLSSSQNAFEFANLNTTTAVPLPAGGLLLVTAMGGLALVRRRKSA</sequence>
<feature type="transmembrane region" description="Helical" evidence="1">
    <location>
        <begin position="176"/>
        <end position="195"/>
    </location>
</feature>
<keyword evidence="1" id="KW-1133">Transmembrane helix</keyword>
<dbReference type="Proteomes" id="UP000664096">
    <property type="component" value="Unassembled WGS sequence"/>
</dbReference>
<protein>
    <submittedName>
        <fullName evidence="3">VPLPA-CTERM sorting domain-containing protein</fullName>
    </submittedName>
</protein>